<comment type="catalytic activity">
    <reaction evidence="5 6">
        <text>Exonucleolytic cleavage in either 5'- to 3'- or 3'- to 5'-direction to yield nucleoside 5'-phosphates.</text>
        <dbReference type="EC" id="3.1.11.6"/>
    </reaction>
</comment>
<evidence type="ECO:0000256" key="2">
    <source>
        <dbReference type="ARBA" id="ARBA00022722"/>
    </source>
</evidence>
<dbReference type="Proteomes" id="UP001164803">
    <property type="component" value="Chromosome"/>
</dbReference>
<evidence type="ECO:0000256" key="3">
    <source>
        <dbReference type="ARBA" id="ARBA00022801"/>
    </source>
</evidence>
<feature type="domain" description="Exonuclease VII large subunit C-terminal" evidence="7">
    <location>
        <begin position="132"/>
        <end position="449"/>
    </location>
</feature>
<evidence type="ECO:0000259" key="7">
    <source>
        <dbReference type="Pfam" id="PF02601"/>
    </source>
</evidence>
<evidence type="ECO:0000256" key="4">
    <source>
        <dbReference type="ARBA" id="ARBA00022839"/>
    </source>
</evidence>
<evidence type="ECO:0000313" key="9">
    <source>
        <dbReference type="EMBL" id="WAH39011.1"/>
    </source>
</evidence>
<keyword evidence="4 5" id="KW-0269">Exonuclease</keyword>
<dbReference type="EMBL" id="CP104064">
    <property type="protein sequence ID" value="WAH39011.1"/>
    <property type="molecule type" value="Genomic_DNA"/>
</dbReference>
<organism evidence="9 10">
    <name type="scientific">Alicyclobacillus dauci</name>
    <dbReference type="NCBI Taxonomy" id="1475485"/>
    <lineage>
        <taxon>Bacteria</taxon>
        <taxon>Bacillati</taxon>
        <taxon>Bacillota</taxon>
        <taxon>Bacilli</taxon>
        <taxon>Bacillales</taxon>
        <taxon>Alicyclobacillaceae</taxon>
        <taxon>Alicyclobacillus</taxon>
    </lineage>
</organism>
<dbReference type="PANTHER" id="PTHR30008">
    <property type="entry name" value="EXODEOXYRIBONUCLEASE 7 LARGE SUBUNIT"/>
    <property type="match status" value="1"/>
</dbReference>
<dbReference type="Pfam" id="PF02601">
    <property type="entry name" value="Exonuc_VII_L"/>
    <property type="match status" value="1"/>
</dbReference>
<dbReference type="GO" id="GO:0008855">
    <property type="term" value="F:exodeoxyribonuclease VII activity"/>
    <property type="evidence" value="ECO:0007669"/>
    <property type="project" value="UniProtKB-EC"/>
</dbReference>
<dbReference type="EC" id="3.1.11.6" evidence="5"/>
<dbReference type="PANTHER" id="PTHR30008:SF0">
    <property type="entry name" value="EXODEOXYRIBONUCLEASE 7 LARGE SUBUNIT"/>
    <property type="match status" value="1"/>
</dbReference>
<evidence type="ECO:0000256" key="1">
    <source>
        <dbReference type="ARBA" id="ARBA00022490"/>
    </source>
</evidence>
<comment type="subcellular location">
    <subcellularLocation>
        <location evidence="5 6">Cytoplasm</location>
    </subcellularLocation>
</comment>
<dbReference type="CDD" id="cd04489">
    <property type="entry name" value="ExoVII_LU_OBF"/>
    <property type="match status" value="1"/>
</dbReference>
<comment type="similarity">
    <text evidence="5 6">Belongs to the XseA family.</text>
</comment>
<dbReference type="RefSeq" id="WP_268046641.1">
    <property type="nucleotide sequence ID" value="NZ_CP104064.1"/>
</dbReference>
<evidence type="ECO:0000313" key="10">
    <source>
        <dbReference type="Proteomes" id="UP001164803"/>
    </source>
</evidence>
<evidence type="ECO:0000256" key="5">
    <source>
        <dbReference type="HAMAP-Rule" id="MF_00378"/>
    </source>
</evidence>
<evidence type="ECO:0000259" key="8">
    <source>
        <dbReference type="Pfam" id="PF13742"/>
    </source>
</evidence>
<keyword evidence="1 5" id="KW-0963">Cytoplasm</keyword>
<gene>
    <name evidence="5 9" type="primary">xseA</name>
    <name evidence="9" type="ORF">NZD86_11275</name>
</gene>
<comment type="subunit">
    <text evidence="5">Heterooligomer composed of large and small subunits.</text>
</comment>
<dbReference type="Pfam" id="PF13742">
    <property type="entry name" value="tRNA_anti_2"/>
    <property type="match status" value="1"/>
</dbReference>
<dbReference type="NCBIfam" id="TIGR00237">
    <property type="entry name" value="xseA"/>
    <property type="match status" value="1"/>
</dbReference>
<dbReference type="InterPro" id="IPR020579">
    <property type="entry name" value="Exonuc_VII_lsu_C"/>
</dbReference>
<reference evidence="9" key="1">
    <citation type="submission" date="2022-08" db="EMBL/GenBank/DDBJ databases">
        <title>Alicyclobacillus dauci DSM2870, complete genome.</title>
        <authorList>
            <person name="Wang Q."/>
            <person name="Cai R."/>
            <person name="Wang Z."/>
        </authorList>
    </citation>
    <scope>NUCLEOTIDE SEQUENCE</scope>
    <source>
        <strain evidence="9">DSM 28700</strain>
    </source>
</reference>
<proteinExistence type="inferred from homology"/>
<sequence>MSTPMPNGVEAQVFTVTQLNRVIKERLESDPRLVQCHVSGEISNFKHHSSGHMYFTLKDEQSRIRAVMFAGRNRRLRFRPEDGMRVVCIGAIGVFDRDGQYQLYIDDMQPDGVGALYIRFEQLRNQLQAEGLFSPDRKRPLPPYPTRIGVVTSATGAVIRDIYTTIERRYPLSKIILAPAAVQGTEAAKTLVRGLRRLWSLQESVDVIIIGRGGGSLEELWPFNEEMVARAVAASPVPVVSAVGHETDVTICDFVADVRAATPTAAAELVAPHRQDIHYQLAQAVSRSYGAVTGKLKGHRQRLSDLRERPVLRQPARIIQVHRQSVDYMESRVRDGLVRPMRQATKQLADSERRLARVDLHRRLVTLRYRTQTLAQQSAQLTKRQIEQGGAKLDRQIAMLEAMNPLRVLRRGYSVVYDEGQNRIISSIKDLPPGKRIDVRVADGTVTAQVTTEKGVYSGGEQTKLDI</sequence>
<comment type="function">
    <text evidence="5">Bidirectionally degrades single-stranded DNA into large acid-insoluble oligonucleotides, which are then degraded further into small acid-soluble oligonucleotides.</text>
</comment>
<name>A0ABY6ZA24_9BACL</name>
<dbReference type="InterPro" id="IPR025824">
    <property type="entry name" value="OB-fold_nuc-bd_dom"/>
</dbReference>
<feature type="domain" description="OB-fold nucleic acid binding" evidence="8">
    <location>
        <begin position="14"/>
        <end position="109"/>
    </location>
</feature>
<keyword evidence="3 5" id="KW-0378">Hydrolase</keyword>
<dbReference type="HAMAP" id="MF_00378">
    <property type="entry name" value="Exonuc_7_L"/>
    <property type="match status" value="1"/>
</dbReference>
<protein>
    <recommendedName>
        <fullName evidence="5">Exodeoxyribonuclease 7 large subunit</fullName>
        <ecNumber evidence="5">3.1.11.6</ecNumber>
    </recommendedName>
    <alternativeName>
        <fullName evidence="5">Exodeoxyribonuclease VII large subunit</fullName>
        <shortName evidence="5">Exonuclease VII large subunit</shortName>
    </alternativeName>
</protein>
<evidence type="ECO:0000256" key="6">
    <source>
        <dbReference type="RuleBase" id="RU004355"/>
    </source>
</evidence>
<keyword evidence="2 5" id="KW-0540">Nuclease</keyword>
<dbReference type="InterPro" id="IPR003753">
    <property type="entry name" value="Exonuc_VII_L"/>
</dbReference>
<accession>A0ABY6ZA24</accession>
<keyword evidence="10" id="KW-1185">Reference proteome</keyword>